<dbReference type="EC" id="3.2.1.99" evidence="4 7"/>
<dbReference type="CDD" id="cd18831">
    <property type="entry name" value="GH43_AnAbnA-like"/>
    <property type="match status" value="1"/>
</dbReference>
<dbReference type="Proteomes" id="UP000001798">
    <property type="component" value="Chromosome 4"/>
</dbReference>
<dbReference type="PANTHER" id="PTHR43301:SF3">
    <property type="entry name" value="ARABINAN ENDO-1,5-ALPHA-L-ARABINOSIDASE A-RELATED"/>
    <property type="match status" value="1"/>
</dbReference>
<keyword evidence="6 7" id="KW-0326">Glycosidase</keyword>
<feature type="site" description="Important for catalytic activity, responsible for pKa modulation of the active site Glu and correct orientation of both the proton donor and substrate" evidence="9">
    <location>
        <position position="148"/>
    </location>
</feature>
<dbReference type="KEGG" id="bfu:BCIN_04g06990"/>
<dbReference type="Pfam" id="PF04616">
    <property type="entry name" value="Glyco_hydro_43"/>
    <property type="match status" value="1"/>
</dbReference>
<comment type="catalytic activity">
    <reaction evidence="1 7">
        <text>Endohydrolysis of (1-&gt;5)-alpha-arabinofuranosidic linkages in (1-&gt;5)-arabinans.</text>
        <dbReference type="EC" id="3.2.1.99"/>
    </reaction>
</comment>
<reference evidence="11 12" key="3">
    <citation type="journal article" date="2017" name="Mol. Plant Pathol.">
        <title>A gapless genome sequence of the fungus Botrytis cinerea.</title>
        <authorList>
            <person name="Van Kan J.A."/>
            <person name="Stassen J.H."/>
            <person name="Mosbach A."/>
            <person name="Van Der Lee T.A."/>
            <person name="Faino L."/>
            <person name="Farmer A.D."/>
            <person name="Papasotiriou D.G."/>
            <person name="Zhou S."/>
            <person name="Seidl M.F."/>
            <person name="Cottam E."/>
            <person name="Edel D."/>
            <person name="Hahn M."/>
            <person name="Schwartz D.C."/>
            <person name="Dietrich R.A."/>
            <person name="Widdison S."/>
            <person name="Scalliet G."/>
        </authorList>
    </citation>
    <scope>NUCLEOTIDE SEQUENCE [LARGE SCALE GENOMIC DNA]</scope>
    <source>
        <strain evidence="11 12">B05.10</strain>
    </source>
</reference>
<dbReference type="PANTHER" id="PTHR43301">
    <property type="entry name" value="ARABINAN ENDO-1,5-ALPHA-L-ARABINOSIDASE"/>
    <property type="match status" value="1"/>
</dbReference>
<dbReference type="Gene3D" id="2.115.10.20">
    <property type="entry name" value="Glycosyl hydrolase domain, family 43"/>
    <property type="match status" value="1"/>
</dbReference>
<keyword evidence="12" id="KW-1185">Reference proteome</keyword>
<dbReference type="GO" id="GO:0031222">
    <property type="term" value="P:arabinan catabolic process"/>
    <property type="evidence" value="ECO:0007669"/>
    <property type="project" value="UniProtKB-UniPathway"/>
</dbReference>
<reference evidence="11 12" key="2">
    <citation type="journal article" date="2012" name="Eukaryot. Cell">
        <title>Genome update of Botrytis cinerea strains B05.10 and T4.</title>
        <authorList>
            <person name="Staats M."/>
            <person name="van Kan J.A."/>
        </authorList>
    </citation>
    <scope>NUCLEOTIDE SEQUENCE [LARGE SCALE GENOMIC DNA]</scope>
    <source>
        <strain evidence="11 12">B05.10</strain>
    </source>
</reference>
<evidence type="ECO:0000256" key="10">
    <source>
        <dbReference type="SAM" id="SignalP"/>
    </source>
</evidence>
<dbReference type="SUPFAM" id="SSF75005">
    <property type="entry name" value="Arabinanase/levansucrase/invertase"/>
    <property type="match status" value="1"/>
</dbReference>
<dbReference type="EMBL" id="CP009808">
    <property type="protein sequence ID" value="ATZ49566.1"/>
    <property type="molecule type" value="Genomic_DNA"/>
</dbReference>
<protein>
    <recommendedName>
        <fullName evidence="4 7">Arabinan endo-1,5-alpha-L-arabinosidase</fullName>
        <ecNumber evidence="4 7">3.2.1.99</ecNumber>
    </recommendedName>
</protein>
<reference evidence="11 12" key="1">
    <citation type="journal article" date="2011" name="PLoS Genet.">
        <title>Genomic analysis of the necrotrophic fungal pathogens Sclerotinia sclerotiorum and Botrytis cinerea.</title>
        <authorList>
            <person name="Amselem J."/>
            <person name="Cuomo C.A."/>
            <person name="van Kan J.A."/>
            <person name="Viaud M."/>
            <person name="Benito E.P."/>
            <person name="Couloux A."/>
            <person name="Coutinho P.M."/>
            <person name="de Vries R.P."/>
            <person name="Dyer P.S."/>
            <person name="Fillinger S."/>
            <person name="Fournier E."/>
            <person name="Gout L."/>
            <person name="Hahn M."/>
            <person name="Kohn L."/>
            <person name="Lapalu N."/>
            <person name="Plummer K.M."/>
            <person name="Pradier J.M."/>
            <person name="Quevillon E."/>
            <person name="Sharon A."/>
            <person name="Simon A."/>
            <person name="ten Have A."/>
            <person name="Tudzynski B."/>
            <person name="Tudzynski P."/>
            <person name="Wincker P."/>
            <person name="Andrew M."/>
            <person name="Anthouard V."/>
            <person name="Beever R.E."/>
            <person name="Beffa R."/>
            <person name="Benoit I."/>
            <person name="Bouzid O."/>
            <person name="Brault B."/>
            <person name="Chen Z."/>
            <person name="Choquer M."/>
            <person name="Collemare J."/>
            <person name="Cotton P."/>
            <person name="Danchin E.G."/>
            <person name="Da Silva C."/>
            <person name="Gautier A."/>
            <person name="Giraud C."/>
            <person name="Giraud T."/>
            <person name="Gonzalez C."/>
            <person name="Grossetete S."/>
            <person name="Guldener U."/>
            <person name="Henrissat B."/>
            <person name="Howlett B.J."/>
            <person name="Kodira C."/>
            <person name="Kretschmer M."/>
            <person name="Lappartient A."/>
            <person name="Leroch M."/>
            <person name="Levis C."/>
            <person name="Mauceli E."/>
            <person name="Neuveglise C."/>
            <person name="Oeser B."/>
            <person name="Pearson M."/>
            <person name="Poulain J."/>
            <person name="Poussereau N."/>
            <person name="Quesneville H."/>
            <person name="Rascle C."/>
            <person name="Schumacher J."/>
            <person name="Segurens B."/>
            <person name="Sexton A."/>
            <person name="Silva E."/>
            <person name="Sirven C."/>
            <person name="Soanes D.M."/>
            <person name="Talbot N.J."/>
            <person name="Templeton M."/>
            <person name="Yandava C."/>
            <person name="Yarden O."/>
            <person name="Zeng Q."/>
            <person name="Rollins J.A."/>
            <person name="Lebrun M.H."/>
            <person name="Dickman M."/>
        </authorList>
    </citation>
    <scope>NUCLEOTIDE SEQUENCE [LARGE SCALE GENOMIC DNA]</scope>
    <source>
        <strain evidence="11 12">B05.10</strain>
    </source>
</reference>
<evidence type="ECO:0000313" key="11">
    <source>
        <dbReference type="EMBL" id="ATZ49566.1"/>
    </source>
</evidence>
<dbReference type="InterPro" id="IPR006710">
    <property type="entry name" value="Glyco_hydro_43"/>
</dbReference>
<evidence type="ECO:0000256" key="2">
    <source>
        <dbReference type="ARBA" id="ARBA00004834"/>
    </source>
</evidence>
<name>A0A384JG44_BOTFB</name>
<feature type="active site" description="Proton acceptor" evidence="8">
    <location>
        <position position="37"/>
    </location>
</feature>
<sequence length="321" mass="34359">MFGFLRILSAGLMLVAGLAQASPNPMACSGVCGNAHDPSILQNKAGTYYRFSTGGGIAIHTAPALTGPWTYKGYALKSSKIDGNTDLWAPDVTLVGNTYYMYYSTSSFGSQKSTIGVATSSTMDVGSWTDHGSSGVSSSSGKAYNAIDGNLIWDGSKFYMNFGSFYGDIYQVPMKNPPISSSGAAYNIEFNSTGTRPSEGSFVFTWGDYFYLFFSSGSCCNLDKNRPAKGEEYKIMVCRSNKVNGGYVDKNGKDCRANGGTEVLASHDHVYAPGGQGLYMDPTHGPVIFYHYVDTTVGYADGDKKLGINKVSFSSGWPVLS</sequence>
<evidence type="ECO:0000256" key="9">
    <source>
        <dbReference type="PIRSR" id="PIRSR606710-2"/>
    </source>
</evidence>
<evidence type="ECO:0000256" key="8">
    <source>
        <dbReference type="PIRSR" id="PIRSR606710-1"/>
    </source>
</evidence>
<keyword evidence="5 7" id="KW-0378">Hydrolase</keyword>
<gene>
    <name evidence="11" type="ORF">BCIN_04g06990</name>
</gene>
<evidence type="ECO:0000256" key="6">
    <source>
        <dbReference type="ARBA" id="ARBA00023295"/>
    </source>
</evidence>
<comment type="pathway">
    <text evidence="2 7">Glycan metabolism; L-arabinan degradation.</text>
</comment>
<feature type="chain" id="PRO_5016905089" description="Arabinan endo-1,5-alpha-L-arabinosidase" evidence="10">
    <location>
        <begin position="22"/>
        <end position="321"/>
    </location>
</feature>
<evidence type="ECO:0000256" key="7">
    <source>
        <dbReference type="PIRNR" id="PIRNR026534"/>
    </source>
</evidence>
<dbReference type="AlphaFoldDB" id="A0A384JG44"/>
<evidence type="ECO:0000256" key="1">
    <source>
        <dbReference type="ARBA" id="ARBA00000375"/>
    </source>
</evidence>
<dbReference type="RefSeq" id="XP_024548541.1">
    <property type="nucleotide sequence ID" value="XM_024692760.1"/>
</dbReference>
<evidence type="ECO:0000256" key="5">
    <source>
        <dbReference type="ARBA" id="ARBA00022801"/>
    </source>
</evidence>
<dbReference type="OrthoDB" id="195678at2759"/>
<evidence type="ECO:0000256" key="3">
    <source>
        <dbReference type="ARBA" id="ARBA00009865"/>
    </source>
</evidence>
<accession>A0A384JG44</accession>
<dbReference type="GO" id="GO:0046558">
    <property type="term" value="F:arabinan endo-1,5-alpha-L-arabinosidase activity"/>
    <property type="evidence" value="ECO:0007669"/>
    <property type="project" value="UniProtKB-EC"/>
</dbReference>
<organism evidence="11 12">
    <name type="scientific">Botryotinia fuckeliana (strain B05.10)</name>
    <name type="common">Noble rot fungus</name>
    <name type="synonym">Botrytis cinerea</name>
    <dbReference type="NCBI Taxonomy" id="332648"/>
    <lineage>
        <taxon>Eukaryota</taxon>
        <taxon>Fungi</taxon>
        <taxon>Dikarya</taxon>
        <taxon>Ascomycota</taxon>
        <taxon>Pezizomycotina</taxon>
        <taxon>Leotiomycetes</taxon>
        <taxon>Helotiales</taxon>
        <taxon>Sclerotiniaceae</taxon>
        <taxon>Botrytis</taxon>
    </lineage>
</organism>
<comment type="similarity">
    <text evidence="3 7">Belongs to the glycosyl hydrolase 43 family.</text>
</comment>
<evidence type="ECO:0000313" key="12">
    <source>
        <dbReference type="Proteomes" id="UP000001798"/>
    </source>
</evidence>
<proteinExistence type="inferred from homology"/>
<dbReference type="InterPro" id="IPR050727">
    <property type="entry name" value="GH43_arabinanases"/>
</dbReference>
<dbReference type="PIRSF" id="PIRSF026534">
    <property type="entry name" value="Endo_alpha-L-arabinosidase"/>
    <property type="match status" value="1"/>
</dbReference>
<keyword evidence="10" id="KW-0732">Signal</keyword>
<dbReference type="InterPro" id="IPR023296">
    <property type="entry name" value="Glyco_hydro_beta-prop_sf"/>
</dbReference>
<dbReference type="GeneID" id="36394144"/>
<evidence type="ECO:0000256" key="4">
    <source>
        <dbReference type="ARBA" id="ARBA00012586"/>
    </source>
</evidence>
<dbReference type="VEuPathDB" id="FungiDB:Bcin04g06990"/>
<dbReference type="InterPro" id="IPR016840">
    <property type="entry name" value="Glyco_hydro_43_endo_a_Ara-ase"/>
</dbReference>
<dbReference type="UniPathway" id="UPA00667"/>
<feature type="active site" description="Proton donor" evidence="8">
    <location>
        <position position="199"/>
    </location>
</feature>
<feature type="signal peptide" evidence="10">
    <location>
        <begin position="1"/>
        <end position="21"/>
    </location>
</feature>